<comment type="caution">
    <text evidence="2">The sequence shown here is derived from an EMBL/GenBank/DDBJ whole genome shotgun (WGS) entry which is preliminary data.</text>
</comment>
<keyword evidence="1" id="KW-0472">Membrane</keyword>
<protein>
    <submittedName>
        <fullName evidence="2">Uncharacterized protein</fullName>
    </submittedName>
</protein>
<sequence>MKKKKLEELKKARKRFFTISMSIAMVFLTILVVYMIVNLPTGYYRGRYSSILKNVFEKIQSDENWDNETIYNVYLREIFYEYYVNLYNTSIIFNQSFLLTPDNSIAIYRVFLGANETLFIETYGNDTYYLTLSLDVQGRMNLLGYAIPGNTSRNIEVSDVIYLKIESYNLTKRVILYNETYLIIYTNISKPVSGYVFVNKTPPLNLTSILRILPVEYTIWLFQNWIRDRYYIKTIDKNNIENVLRNTRPPWEILDKSIKEITVLEACILLYRLYSLMNIESKVIAIDLDGDNELDHFAIAVKYTRTVNDYVRIMIDYILNDANIYIEETDVNVKHAVVDNTYWLILDPVYELKYVPSFIKLKYYINLGIVQ</sequence>
<keyword evidence="1" id="KW-0812">Transmembrane</keyword>
<proteinExistence type="predicted"/>
<dbReference type="AlphaFoldDB" id="A0A7C4H9U9"/>
<evidence type="ECO:0000313" key="2">
    <source>
        <dbReference type="EMBL" id="HGM59125.1"/>
    </source>
</evidence>
<organism evidence="2">
    <name type="scientific">Staphylothermus marinus</name>
    <dbReference type="NCBI Taxonomy" id="2280"/>
    <lineage>
        <taxon>Archaea</taxon>
        <taxon>Thermoproteota</taxon>
        <taxon>Thermoprotei</taxon>
        <taxon>Desulfurococcales</taxon>
        <taxon>Desulfurococcaceae</taxon>
        <taxon>Staphylothermus</taxon>
    </lineage>
</organism>
<dbReference type="EMBL" id="DTBJ01000052">
    <property type="protein sequence ID" value="HGM59125.1"/>
    <property type="molecule type" value="Genomic_DNA"/>
</dbReference>
<feature type="transmembrane region" description="Helical" evidence="1">
    <location>
        <begin position="16"/>
        <end position="37"/>
    </location>
</feature>
<accession>A0A7C4H9U9</accession>
<name>A0A7C4H9U9_STAMA</name>
<reference evidence="2" key="1">
    <citation type="journal article" date="2020" name="mSystems">
        <title>Genome- and Community-Level Interaction Insights into Carbon Utilization and Element Cycling Functions of Hydrothermarchaeota in Hydrothermal Sediment.</title>
        <authorList>
            <person name="Zhou Z."/>
            <person name="Liu Y."/>
            <person name="Xu W."/>
            <person name="Pan J."/>
            <person name="Luo Z.H."/>
            <person name="Li M."/>
        </authorList>
    </citation>
    <scope>NUCLEOTIDE SEQUENCE [LARGE SCALE GENOMIC DNA]</scope>
    <source>
        <strain evidence="2">SpSt-642</strain>
    </source>
</reference>
<keyword evidence="1" id="KW-1133">Transmembrane helix</keyword>
<evidence type="ECO:0000256" key="1">
    <source>
        <dbReference type="SAM" id="Phobius"/>
    </source>
</evidence>
<gene>
    <name evidence="2" type="ORF">ENU14_06060</name>
</gene>